<keyword evidence="4" id="KW-1185">Reference proteome</keyword>
<comment type="similarity">
    <text evidence="1 2">Belongs to the enoyl-CoA hydratase/isomerase family.</text>
</comment>
<proteinExistence type="inferred from homology"/>
<dbReference type="GO" id="GO:0006635">
    <property type="term" value="P:fatty acid beta-oxidation"/>
    <property type="evidence" value="ECO:0007669"/>
    <property type="project" value="TreeGrafter"/>
</dbReference>
<dbReference type="InterPro" id="IPR001753">
    <property type="entry name" value="Enoyl-CoA_hydra/iso"/>
</dbReference>
<accession>A0A2T1A1H6</accession>
<dbReference type="Proteomes" id="UP000237752">
    <property type="component" value="Unassembled WGS sequence"/>
</dbReference>
<evidence type="ECO:0000313" key="3">
    <source>
        <dbReference type="EMBL" id="PRZ42459.1"/>
    </source>
</evidence>
<gene>
    <name evidence="3" type="ORF">CLV47_10581</name>
</gene>
<dbReference type="PANTHER" id="PTHR11941:SF54">
    <property type="entry name" value="ENOYL-COA HYDRATASE, MITOCHONDRIAL"/>
    <property type="match status" value="1"/>
</dbReference>
<sequence>MDLANVQYVVRDRVAEITMTRAPVNALNHALVDDILAAYRLAKDDPDVRAVILTSAFDNAFSAGMDLAMIRGGTGMDLRRFLGKLYFEMHDLQYRMGKPTIAALTGPARAAGVTLAVSCDVIVADAATDLSYPEINVGVIPAMHFVHLPRQIGRHKAFELLFSGDPISALDAERRGLINHAVPHDQVMTKAREIARGFAAKSPVVMKLARDSFMRQNDFEYRRAIENVVETICNIIATDDAQEGLNAFNEKRAPRW</sequence>
<dbReference type="CDD" id="cd06558">
    <property type="entry name" value="crotonase-like"/>
    <property type="match status" value="1"/>
</dbReference>
<dbReference type="SUPFAM" id="SSF52096">
    <property type="entry name" value="ClpP/crotonase"/>
    <property type="match status" value="1"/>
</dbReference>
<dbReference type="EMBL" id="PVUE01000005">
    <property type="protein sequence ID" value="PRZ42459.1"/>
    <property type="molecule type" value="Genomic_DNA"/>
</dbReference>
<evidence type="ECO:0000313" key="4">
    <source>
        <dbReference type="Proteomes" id="UP000237752"/>
    </source>
</evidence>
<dbReference type="InterPro" id="IPR029045">
    <property type="entry name" value="ClpP/crotonase-like_dom_sf"/>
</dbReference>
<comment type="caution">
    <text evidence="3">The sequence shown here is derived from an EMBL/GenBank/DDBJ whole genome shotgun (WGS) entry which is preliminary data.</text>
</comment>
<evidence type="ECO:0000256" key="1">
    <source>
        <dbReference type="ARBA" id="ARBA00005254"/>
    </source>
</evidence>
<protein>
    <submittedName>
        <fullName evidence="3">Enoyl-CoA hydratase/carnithine racemase</fullName>
    </submittedName>
</protein>
<evidence type="ECO:0000256" key="2">
    <source>
        <dbReference type="RuleBase" id="RU003707"/>
    </source>
</evidence>
<dbReference type="InterPro" id="IPR018376">
    <property type="entry name" value="Enoyl-CoA_hyd/isom_CS"/>
</dbReference>
<dbReference type="RefSeq" id="WP_106348503.1">
    <property type="nucleotide sequence ID" value="NZ_PVUE01000005.1"/>
</dbReference>
<name>A0A2T1A1H6_9ACTN</name>
<dbReference type="Pfam" id="PF00378">
    <property type="entry name" value="ECH_1"/>
    <property type="match status" value="1"/>
</dbReference>
<reference evidence="3 4" key="1">
    <citation type="submission" date="2018-03" db="EMBL/GenBank/DDBJ databases">
        <title>Genomic Encyclopedia of Archaeal and Bacterial Type Strains, Phase II (KMG-II): from individual species to whole genera.</title>
        <authorList>
            <person name="Goeker M."/>
        </authorList>
    </citation>
    <scope>NUCLEOTIDE SEQUENCE [LARGE SCALE GENOMIC DNA]</scope>
    <source>
        <strain evidence="3 4">DSM 100065</strain>
    </source>
</reference>
<dbReference type="PROSITE" id="PS00166">
    <property type="entry name" value="ENOYL_COA_HYDRATASE"/>
    <property type="match status" value="1"/>
</dbReference>
<dbReference type="GO" id="GO:0003824">
    <property type="term" value="F:catalytic activity"/>
    <property type="evidence" value="ECO:0007669"/>
    <property type="project" value="InterPro"/>
</dbReference>
<dbReference type="Gene3D" id="3.90.226.10">
    <property type="entry name" value="2-enoyl-CoA Hydratase, Chain A, domain 1"/>
    <property type="match status" value="1"/>
</dbReference>
<dbReference type="PANTHER" id="PTHR11941">
    <property type="entry name" value="ENOYL-COA HYDRATASE-RELATED"/>
    <property type="match status" value="1"/>
</dbReference>
<dbReference type="OrthoDB" id="8452484at2"/>
<dbReference type="AlphaFoldDB" id="A0A2T1A1H6"/>
<organism evidence="3 4">
    <name type="scientific">Antricoccus suffuscus</name>
    <dbReference type="NCBI Taxonomy" id="1629062"/>
    <lineage>
        <taxon>Bacteria</taxon>
        <taxon>Bacillati</taxon>
        <taxon>Actinomycetota</taxon>
        <taxon>Actinomycetes</taxon>
        <taxon>Geodermatophilales</taxon>
        <taxon>Antricoccaceae</taxon>
        <taxon>Antricoccus</taxon>
    </lineage>
</organism>